<organism evidence="1 2">
    <name type="scientific">Auriscalpium vulgare</name>
    <dbReference type="NCBI Taxonomy" id="40419"/>
    <lineage>
        <taxon>Eukaryota</taxon>
        <taxon>Fungi</taxon>
        <taxon>Dikarya</taxon>
        <taxon>Basidiomycota</taxon>
        <taxon>Agaricomycotina</taxon>
        <taxon>Agaricomycetes</taxon>
        <taxon>Russulales</taxon>
        <taxon>Auriscalpiaceae</taxon>
        <taxon>Auriscalpium</taxon>
    </lineage>
</organism>
<sequence>MHTLKHSKALVSKLARCFHSVQDPSSDRDIDDRSHGKAIVTSFAILREVGDICSELPYIKGAAGILLRITVISDELSMRNKQRKEFMHNIQHMSAILLEVSEYASSHAWMIPPEVENILELWPQELEPIAAVLYQFEKNKRSSWRRLQVFSIGSPMSEFRHCNEKLKHLAQCYQTKLLLTLQATGNTMNAQNFLPAERNANIPAYPSIFYGRDSHLRIILKQLGHKNELPVPAYAAIIGPGGIGKTTLALAILHHPMIIQKFGEHIYFISCEGCLSEAMLVQNIAKVLGVNNISDGGPLKESALSYLRSSSDTLLCLDNFETLWNTDCSIKDRVELFLNDIKFIPCVSLLITMRGQRYPEIITWSQPLLPPLEPFPIDIAQRLFQQISNKWDEWAERLVASVDGLPLAITIVANMTQSIECKALWEKWEKVNIGLLERGSSHRLTSLEASIHLSIEGHQLRSKPGALLILSLLGTLPGGLTLKRIQQLQSTFTEINDIQDIVKPLLDSSLAQLRFDALHVHPLIRYYCQKHLPLSALHMKLLERHYVELSIKDSDDGSEVCREQLLEHINTGHILLKSVKEQCPSSDIFEAIISYSWLVSTETGSFIERYFYCYTNMMNICL</sequence>
<evidence type="ECO:0000313" key="1">
    <source>
        <dbReference type="EMBL" id="KAI0053106.1"/>
    </source>
</evidence>
<dbReference type="EMBL" id="MU275841">
    <property type="protein sequence ID" value="KAI0053106.1"/>
    <property type="molecule type" value="Genomic_DNA"/>
</dbReference>
<gene>
    <name evidence="1" type="ORF">FA95DRAFT_931783</name>
</gene>
<reference evidence="1" key="2">
    <citation type="journal article" date="2022" name="New Phytol.">
        <title>Evolutionary transition to the ectomycorrhizal habit in the genomes of a hyperdiverse lineage of mushroom-forming fungi.</title>
        <authorList>
            <person name="Looney B."/>
            <person name="Miyauchi S."/>
            <person name="Morin E."/>
            <person name="Drula E."/>
            <person name="Courty P.E."/>
            <person name="Kohler A."/>
            <person name="Kuo A."/>
            <person name="LaButti K."/>
            <person name="Pangilinan J."/>
            <person name="Lipzen A."/>
            <person name="Riley R."/>
            <person name="Andreopoulos W."/>
            <person name="He G."/>
            <person name="Johnson J."/>
            <person name="Nolan M."/>
            <person name="Tritt A."/>
            <person name="Barry K.W."/>
            <person name="Grigoriev I.V."/>
            <person name="Nagy L.G."/>
            <person name="Hibbett D."/>
            <person name="Henrissat B."/>
            <person name="Matheny P.B."/>
            <person name="Labbe J."/>
            <person name="Martin F.M."/>
        </authorList>
    </citation>
    <scope>NUCLEOTIDE SEQUENCE</scope>
    <source>
        <strain evidence="1">FP105234-sp</strain>
    </source>
</reference>
<dbReference type="Proteomes" id="UP000814033">
    <property type="component" value="Unassembled WGS sequence"/>
</dbReference>
<keyword evidence="2" id="KW-1185">Reference proteome</keyword>
<evidence type="ECO:0000313" key="2">
    <source>
        <dbReference type="Proteomes" id="UP000814033"/>
    </source>
</evidence>
<comment type="caution">
    <text evidence="1">The sequence shown here is derived from an EMBL/GenBank/DDBJ whole genome shotgun (WGS) entry which is preliminary data.</text>
</comment>
<proteinExistence type="predicted"/>
<reference evidence="1" key="1">
    <citation type="submission" date="2021-02" db="EMBL/GenBank/DDBJ databases">
        <authorList>
            <consortium name="DOE Joint Genome Institute"/>
            <person name="Ahrendt S."/>
            <person name="Looney B.P."/>
            <person name="Miyauchi S."/>
            <person name="Morin E."/>
            <person name="Drula E."/>
            <person name="Courty P.E."/>
            <person name="Chicoki N."/>
            <person name="Fauchery L."/>
            <person name="Kohler A."/>
            <person name="Kuo A."/>
            <person name="Labutti K."/>
            <person name="Pangilinan J."/>
            <person name="Lipzen A."/>
            <person name="Riley R."/>
            <person name="Andreopoulos W."/>
            <person name="He G."/>
            <person name="Johnson J."/>
            <person name="Barry K.W."/>
            <person name="Grigoriev I.V."/>
            <person name="Nagy L."/>
            <person name="Hibbett D."/>
            <person name="Henrissat B."/>
            <person name="Matheny P.B."/>
            <person name="Labbe J."/>
            <person name="Martin F."/>
        </authorList>
    </citation>
    <scope>NUCLEOTIDE SEQUENCE</scope>
    <source>
        <strain evidence="1">FP105234-sp</strain>
    </source>
</reference>
<name>A0ACB8SAE0_9AGAM</name>
<protein>
    <submittedName>
        <fullName evidence="1">Uncharacterized protein</fullName>
    </submittedName>
</protein>
<accession>A0ACB8SAE0</accession>